<evidence type="ECO:0000256" key="2">
    <source>
        <dbReference type="ARBA" id="ARBA00023125"/>
    </source>
</evidence>
<dbReference type="EMBL" id="WJQU01000003">
    <property type="protein sequence ID" value="KAJ6639450.1"/>
    <property type="molecule type" value="Genomic_DNA"/>
</dbReference>
<dbReference type="SMART" id="SM00389">
    <property type="entry name" value="HOX"/>
    <property type="match status" value="1"/>
</dbReference>
<dbReference type="GO" id="GO:0045944">
    <property type="term" value="P:positive regulation of transcription by RNA polymerase II"/>
    <property type="evidence" value="ECO:0007669"/>
    <property type="project" value="UniProtKB-ARBA"/>
</dbReference>
<comment type="subcellular location">
    <subcellularLocation>
        <location evidence="1 5 6">Nucleus</location>
    </subcellularLocation>
</comment>
<dbReference type="PANTHER" id="PTHR45664">
    <property type="entry name" value="PROTEIN ZERKNUELLT 1-RELATED"/>
    <property type="match status" value="1"/>
</dbReference>
<dbReference type="InterPro" id="IPR017970">
    <property type="entry name" value="Homeobox_CS"/>
</dbReference>
<proteinExistence type="predicted"/>
<dbReference type="GO" id="GO:0000981">
    <property type="term" value="F:DNA-binding transcription factor activity, RNA polymerase II-specific"/>
    <property type="evidence" value="ECO:0007669"/>
    <property type="project" value="InterPro"/>
</dbReference>
<dbReference type="Pfam" id="PF00046">
    <property type="entry name" value="Homeodomain"/>
    <property type="match status" value="1"/>
</dbReference>
<reference evidence="8" key="1">
    <citation type="submission" date="2022-07" db="EMBL/GenBank/DDBJ databases">
        <authorList>
            <person name="Trinca V."/>
            <person name="Uliana J.V.C."/>
            <person name="Torres T.T."/>
            <person name="Ward R.J."/>
            <person name="Monesi N."/>
        </authorList>
    </citation>
    <scope>NUCLEOTIDE SEQUENCE</scope>
    <source>
        <strain evidence="8">HSMRA1968</strain>
        <tissue evidence="8">Whole embryos</tissue>
    </source>
</reference>
<dbReference type="PROSITE" id="PS00027">
    <property type="entry name" value="HOMEOBOX_1"/>
    <property type="match status" value="1"/>
</dbReference>
<dbReference type="GO" id="GO:0005634">
    <property type="term" value="C:nucleus"/>
    <property type="evidence" value="ECO:0007669"/>
    <property type="project" value="UniProtKB-SubCell"/>
</dbReference>
<dbReference type="SUPFAM" id="SSF46689">
    <property type="entry name" value="Homeodomain-like"/>
    <property type="match status" value="1"/>
</dbReference>
<dbReference type="Proteomes" id="UP001151699">
    <property type="component" value="Chromosome X"/>
</dbReference>
<keyword evidence="2 5" id="KW-0238">DNA-binding</keyword>
<dbReference type="OrthoDB" id="6159439at2759"/>
<comment type="caution">
    <text evidence="8">The sequence shown here is derived from an EMBL/GenBank/DDBJ whole genome shotgun (WGS) entry which is preliminary data.</text>
</comment>
<dbReference type="InterPro" id="IPR001356">
    <property type="entry name" value="HD"/>
</dbReference>
<evidence type="ECO:0000256" key="6">
    <source>
        <dbReference type="RuleBase" id="RU000682"/>
    </source>
</evidence>
<dbReference type="PRINTS" id="PR00024">
    <property type="entry name" value="HOMEOBOX"/>
</dbReference>
<organism evidence="8 9">
    <name type="scientific">Pseudolycoriella hygida</name>
    <dbReference type="NCBI Taxonomy" id="35572"/>
    <lineage>
        <taxon>Eukaryota</taxon>
        <taxon>Metazoa</taxon>
        <taxon>Ecdysozoa</taxon>
        <taxon>Arthropoda</taxon>
        <taxon>Hexapoda</taxon>
        <taxon>Insecta</taxon>
        <taxon>Pterygota</taxon>
        <taxon>Neoptera</taxon>
        <taxon>Endopterygota</taxon>
        <taxon>Diptera</taxon>
        <taxon>Nematocera</taxon>
        <taxon>Sciaroidea</taxon>
        <taxon>Sciaridae</taxon>
        <taxon>Pseudolycoriella</taxon>
    </lineage>
</organism>
<dbReference type="PANTHER" id="PTHR45664:SF12">
    <property type="entry name" value="PANCREAS_DUODENUM HOMEOBOX PROTEIN 1"/>
    <property type="match status" value="1"/>
</dbReference>
<feature type="non-terminal residue" evidence="8">
    <location>
        <position position="220"/>
    </location>
</feature>
<protein>
    <submittedName>
        <fullName evidence="8">Homeobox protein Hox-D3a</fullName>
    </submittedName>
</protein>
<gene>
    <name evidence="8" type="primary">hoxd3a</name>
    <name evidence="8" type="ORF">Bhyg_12195</name>
</gene>
<accession>A0A9Q0RZ24</accession>
<dbReference type="InterPro" id="IPR009057">
    <property type="entry name" value="Homeodomain-like_sf"/>
</dbReference>
<dbReference type="Gene3D" id="1.10.10.60">
    <property type="entry name" value="Homeodomain-like"/>
    <property type="match status" value="1"/>
</dbReference>
<dbReference type="PROSITE" id="PS50071">
    <property type="entry name" value="HOMEOBOX_2"/>
    <property type="match status" value="1"/>
</dbReference>
<dbReference type="AlphaFoldDB" id="A0A9Q0RZ24"/>
<evidence type="ECO:0000256" key="1">
    <source>
        <dbReference type="ARBA" id="ARBA00004123"/>
    </source>
</evidence>
<evidence type="ECO:0000313" key="8">
    <source>
        <dbReference type="EMBL" id="KAJ6639450.1"/>
    </source>
</evidence>
<keyword evidence="3 5" id="KW-0371">Homeobox</keyword>
<feature type="DNA-binding region" description="Homeobox" evidence="5">
    <location>
        <begin position="51"/>
        <end position="110"/>
    </location>
</feature>
<dbReference type="CDD" id="cd00086">
    <property type="entry name" value="homeodomain"/>
    <property type="match status" value="1"/>
</dbReference>
<feature type="domain" description="Homeobox" evidence="7">
    <location>
        <begin position="49"/>
        <end position="109"/>
    </location>
</feature>
<evidence type="ECO:0000313" key="9">
    <source>
        <dbReference type="Proteomes" id="UP001151699"/>
    </source>
</evidence>
<sequence>DLEMWTRAYSEQCEQFLSASASPTSQYIQASSIKVTPQAVATTKQGKSGTTKRIRTAYTSKQLVVLEGEFSENKYLSRPRRIELAEALELTERQIKIWFQNRRMKNKKDMKLLGRRNQMRSFSSNSSSPMSNVSYESEIHYGLDSLQLSDIPTTVNTSPIDNSYQNGGYLNFHQQTATYHDNGFPMSNSYYNNCYNNASPSNAEYIGPFAQNGPYVAFPN</sequence>
<evidence type="ECO:0000259" key="7">
    <source>
        <dbReference type="PROSITE" id="PS50071"/>
    </source>
</evidence>
<name>A0A9Q0RZ24_9DIPT</name>
<evidence type="ECO:0000256" key="5">
    <source>
        <dbReference type="PROSITE-ProRule" id="PRU00108"/>
    </source>
</evidence>
<evidence type="ECO:0000256" key="3">
    <source>
        <dbReference type="ARBA" id="ARBA00023155"/>
    </source>
</evidence>
<dbReference type="GO" id="GO:0000978">
    <property type="term" value="F:RNA polymerase II cis-regulatory region sequence-specific DNA binding"/>
    <property type="evidence" value="ECO:0007669"/>
    <property type="project" value="TreeGrafter"/>
</dbReference>
<keyword evidence="4 5" id="KW-0539">Nucleus</keyword>
<dbReference type="InterPro" id="IPR020479">
    <property type="entry name" value="HD_metazoa"/>
</dbReference>
<evidence type="ECO:0000256" key="4">
    <source>
        <dbReference type="ARBA" id="ARBA00023242"/>
    </source>
</evidence>
<feature type="non-terminal residue" evidence="8">
    <location>
        <position position="1"/>
    </location>
</feature>
<keyword evidence="9" id="KW-1185">Reference proteome</keyword>